<evidence type="ECO:0000256" key="2">
    <source>
        <dbReference type="PROSITE-ProRule" id="PRU00708"/>
    </source>
</evidence>
<dbReference type="InterPro" id="IPR002885">
    <property type="entry name" value="PPR_rpt"/>
</dbReference>
<protein>
    <submittedName>
        <fullName evidence="3">Pentatricopeptide repeat-containing protein</fullName>
    </submittedName>
</protein>
<dbReference type="PANTHER" id="PTHR47926:SF347">
    <property type="entry name" value="PENTATRICOPEPTIDE REPEAT-CONTAINING PROTEIN"/>
    <property type="match status" value="1"/>
</dbReference>
<dbReference type="Proteomes" id="UP001412067">
    <property type="component" value="Unassembled WGS sequence"/>
</dbReference>
<dbReference type="InterPro" id="IPR046960">
    <property type="entry name" value="PPR_At4g14850-like_plant"/>
</dbReference>
<name>A0ABR2MS89_9ASPA</name>
<dbReference type="Gene3D" id="1.25.40.10">
    <property type="entry name" value="Tetratricopeptide repeat domain"/>
    <property type="match status" value="1"/>
</dbReference>
<proteinExistence type="predicted"/>
<dbReference type="Pfam" id="PF01535">
    <property type="entry name" value="PPR"/>
    <property type="match status" value="2"/>
</dbReference>
<dbReference type="NCBIfam" id="TIGR00756">
    <property type="entry name" value="PPR"/>
    <property type="match status" value="1"/>
</dbReference>
<feature type="repeat" description="PPR" evidence="2">
    <location>
        <begin position="38"/>
        <end position="68"/>
    </location>
</feature>
<sequence length="68" mass="7835">MSLFLDMLRDGVLPNDMYAKNRDLDDAKLIFDRIKHKDVVCYNSLLLGYSRNGLSQNLLSVFHEMSLA</sequence>
<dbReference type="EMBL" id="JBBWWR010000005">
    <property type="protein sequence ID" value="KAK8966916.1"/>
    <property type="molecule type" value="Genomic_DNA"/>
</dbReference>
<keyword evidence="1" id="KW-0677">Repeat</keyword>
<gene>
    <name evidence="3" type="primary">PCMP-E66</name>
    <name evidence="3" type="ORF">KSP40_PGU019434</name>
</gene>
<evidence type="ECO:0000313" key="4">
    <source>
        <dbReference type="Proteomes" id="UP001412067"/>
    </source>
</evidence>
<reference evidence="3 4" key="1">
    <citation type="journal article" date="2022" name="Nat. Plants">
        <title>Genomes of leafy and leafless Platanthera orchids illuminate the evolution of mycoheterotrophy.</title>
        <authorList>
            <person name="Li M.H."/>
            <person name="Liu K.W."/>
            <person name="Li Z."/>
            <person name="Lu H.C."/>
            <person name="Ye Q.L."/>
            <person name="Zhang D."/>
            <person name="Wang J.Y."/>
            <person name="Li Y.F."/>
            <person name="Zhong Z.M."/>
            <person name="Liu X."/>
            <person name="Yu X."/>
            <person name="Liu D.K."/>
            <person name="Tu X.D."/>
            <person name="Liu B."/>
            <person name="Hao Y."/>
            <person name="Liao X.Y."/>
            <person name="Jiang Y.T."/>
            <person name="Sun W.H."/>
            <person name="Chen J."/>
            <person name="Chen Y.Q."/>
            <person name="Ai Y."/>
            <person name="Zhai J.W."/>
            <person name="Wu S.S."/>
            <person name="Zhou Z."/>
            <person name="Hsiao Y.Y."/>
            <person name="Wu W.L."/>
            <person name="Chen Y.Y."/>
            <person name="Lin Y.F."/>
            <person name="Hsu J.L."/>
            <person name="Li C.Y."/>
            <person name="Wang Z.W."/>
            <person name="Zhao X."/>
            <person name="Zhong W.Y."/>
            <person name="Ma X.K."/>
            <person name="Ma L."/>
            <person name="Huang J."/>
            <person name="Chen G.Z."/>
            <person name="Huang M.Z."/>
            <person name="Huang L."/>
            <person name="Peng D.H."/>
            <person name="Luo Y.B."/>
            <person name="Zou S.Q."/>
            <person name="Chen S.P."/>
            <person name="Lan S."/>
            <person name="Tsai W.C."/>
            <person name="Van de Peer Y."/>
            <person name="Liu Z.J."/>
        </authorList>
    </citation>
    <scope>NUCLEOTIDE SEQUENCE [LARGE SCALE GENOMIC DNA]</scope>
    <source>
        <strain evidence="3">Lor288</strain>
    </source>
</reference>
<dbReference type="PANTHER" id="PTHR47926">
    <property type="entry name" value="PENTATRICOPEPTIDE REPEAT-CONTAINING PROTEIN"/>
    <property type="match status" value="1"/>
</dbReference>
<comment type="caution">
    <text evidence="3">The sequence shown here is derived from an EMBL/GenBank/DDBJ whole genome shotgun (WGS) entry which is preliminary data.</text>
</comment>
<accession>A0ABR2MS89</accession>
<evidence type="ECO:0000256" key="1">
    <source>
        <dbReference type="ARBA" id="ARBA00022737"/>
    </source>
</evidence>
<keyword evidence="4" id="KW-1185">Reference proteome</keyword>
<dbReference type="InterPro" id="IPR011990">
    <property type="entry name" value="TPR-like_helical_dom_sf"/>
</dbReference>
<evidence type="ECO:0000313" key="3">
    <source>
        <dbReference type="EMBL" id="KAK8966916.1"/>
    </source>
</evidence>
<dbReference type="PROSITE" id="PS51375">
    <property type="entry name" value="PPR"/>
    <property type="match status" value="1"/>
</dbReference>
<organism evidence="3 4">
    <name type="scientific">Platanthera guangdongensis</name>
    <dbReference type="NCBI Taxonomy" id="2320717"/>
    <lineage>
        <taxon>Eukaryota</taxon>
        <taxon>Viridiplantae</taxon>
        <taxon>Streptophyta</taxon>
        <taxon>Embryophyta</taxon>
        <taxon>Tracheophyta</taxon>
        <taxon>Spermatophyta</taxon>
        <taxon>Magnoliopsida</taxon>
        <taxon>Liliopsida</taxon>
        <taxon>Asparagales</taxon>
        <taxon>Orchidaceae</taxon>
        <taxon>Orchidoideae</taxon>
        <taxon>Orchideae</taxon>
        <taxon>Orchidinae</taxon>
        <taxon>Platanthera</taxon>
    </lineage>
</organism>